<dbReference type="InterPro" id="IPR036890">
    <property type="entry name" value="HATPase_C_sf"/>
</dbReference>
<dbReference type="PROSITE" id="PS50109">
    <property type="entry name" value="HIS_KIN"/>
    <property type="match status" value="1"/>
</dbReference>
<protein>
    <recommendedName>
        <fullName evidence="2">histidine kinase</fullName>
        <ecNumber evidence="2">2.7.13.3</ecNumber>
    </recommendedName>
</protein>
<evidence type="ECO:0000313" key="9">
    <source>
        <dbReference type="EMBL" id="MBN7768779.1"/>
    </source>
</evidence>
<dbReference type="SUPFAM" id="SSF55874">
    <property type="entry name" value="ATPase domain of HSP90 chaperone/DNA topoisomerase II/histidine kinase"/>
    <property type="match status" value="1"/>
</dbReference>
<evidence type="ECO:0000256" key="4">
    <source>
        <dbReference type="ARBA" id="ARBA00022679"/>
    </source>
</evidence>
<dbReference type="InterPro" id="IPR005467">
    <property type="entry name" value="His_kinase_dom"/>
</dbReference>
<evidence type="ECO:0000256" key="2">
    <source>
        <dbReference type="ARBA" id="ARBA00012438"/>
    </source>
</evidence>
<dbReference type="PROSITE" id="PS50112">
    <property type="entry name" value="PAS"/>
    <property type="match status" value="2"/>
</dbReference>
<dbReference type="Pfam" id="PF02518">
    <property type="entry name" value="HATPase_c"/>
    <property type="match status" value="1"/>
</dbReference>
<accession>A0ABS3BAZ1</accession>
<feature type="domain" description="PAC" evidence="8">
    <location>
        <begin position="224"/>
        <end position="274"/>
    </location>
</feature>
<dbReference type="EMBL" id="JAFKDB010000007">
    <property type="protein sequence ID" value="MBN7768779.1"/>
    <property type="molecule type" value="Genomic_DNA"/>
</dbReference>
<dbReference type="CDD" id="cd00130">
    <property type="entry name" value="PAS"/>
    <property type="match status" value="2"/>
</dbReference>
<proteinExistence type="predicted"/>
<sequence>MPSTGKSGHLDHTCFRGEYVHFSDSRERIVVKTESTTFRPPSADAVVLLSPAGIVQDWNPGAEALLGYPRAEAMGQSLADLIELTDSDNRALSLDSHDRDQSRSSQGLCRSGNGFSFPVELIQSPVRIHGTPLTVTVIRDVSELMRAEQKFRGLLESAPDAIVIVKQDGQIVLVNSQAELLFGYHRDDLIGENVEILMPQRYRGNHVGHRSGFFADPRVRPMGMGLELFGLRQGGIEFPIEISLSPLETEEGLLVSSAIRDITERKRFERALQEKNQELAMANKAKDQFLASMSHELRTPLNAIIGFTSTLLMRLPGPLNDDQEKQLGTVRSSAQHLLSLINDLLDAAKIDAGKLELNPEPVNLNQLLEELHGTFSLQAREKSLQLTLHLPDHPINLNTDRRALSQILMNLISNGLKFTSEGGVQVTLVRDDQGQPAVSVRDTGPGIDPAAQQNLFQPFSRGVLSSRRTEGTGLGLYLSQKLATQLGGDISLRSSGAEGSEFLLRLPGT</sequence>
<evidence type="ECO:0000259" key="8">
    <source>
        <dbReference type="PROSITE" id="PS50113"/>
    </source>
</evidence>
<dbReference type="PROSITE" id="PS50113">
    <property type="entry name" value="PAC"/>
    <property type="match status" value="1"/>
</dbReference>
<dbReference type="InterPro" id="IPR003594">
    <property type="entry name" value="HATPase_dom"/>
</dbReference>
<dbReference type="Proteomes" id="UP000664344">
    <property type="component" value="Unassembled WGS sequence"/>
</dbReference>
<dbReference type="Pfam" id="PF13426">
    <property type="entry name" value="PAS_9"/>
    <property type="match status" value="2"/>
</dbReference>
<gene>
    <name evidence="9" type="ORF">JYP53_02530</name>
</gene>
<dbReference type="Gene3D" id="3.30.450.20">
    <property type="entry name" value="PAS domain"/>
    <property type="match status" value="2"/>
</dbReference>
<feature type="domain" description="PAS" evidence="7">
    <location>
        <begin position="44"/>
        <end position="90"/>
    </location>
</feature>
<evidence type="ECO:0000256" key="3">
    <source>
        <dbReference type="ARBA" id="ARBA00022553"/>
    </source>
</evidence>
<keyword evidence="5" id="KW-0418">Kinase</keyword>
<evidence type="ECO:0000313" key="10">
    <source>
        <dbReference type="Proteomes" id="UP000664344"/>
    </source>
</evidence>
<dbReference type="Pfam" id="PF00512">
    <property type="entry name" value="HisKA"/>
    <property type="match status" value="1"/>
</dbReference>
<keyword evidence="3" id="KW-0597">Phosphoprotein</keyword>
<dbReference type="PRINTS" id="PR00344">
    <property type="entry name" value="BCTRLSENSOR"/>
</dbReference>
<dbReference type="SMART" id="SM00091">
    <property type="entry name" value="PAS"/>
    <property type="match status" value="2"/>
</dbReference>
<dbReference type="SUPFAM" id="SSF47384">
    <property type="entry name" value="Homodimeric domain of signal transducing histidine kinase"/>
    <property type="match status" value="1"/>
</dbReference>
<keyword evidence="4" id="KW-0808">Transferase</keyword>
<dbReference type="Gene3D" id="3.30.565.10">
    <property type="entry name" value="Histidine kinase-like ATPase, C-terminal domain"/>
    <property type="match status" value="1"/>
</dbReference>
<dbReference type="InterPro" id="IPR000014">
    <property type="entry name" value="PAS"/>
</dbReference>
<dbReference type="EC" id="2.7.13.3" evidence="2"/>
<evidence type="ECO:0000256" key="1">
    <source>
        <dbReference type="ARBA" id="ARBA00000085"/>
    </source>
</evidence>
<dbReference type="NCBIfam" id="TIGR00229">
    <property type="entry name" value="sensory_box"/>
    <property type="match status" value="2"/>
</dbReference>
<dbReference type="InterPro" id="IPR000700">
    <property type="entry name" value="PAS-assoc_C"/>
</dbReference>
<dbReference type="InterPro" id="IPR003661">
    <property type="entry name" value="HisK_dim/P_dom"/>
</dbReference>
<dbReference type="Gene3D" id="1.10.287.130">
    <property type="match status" value="1"/>
</dbReference>
<feature type="domain" description="PAS" evidence="7">
    <location>
        <begin position="147"/>
        <end position="200"/>
    </location>
</feature>
<dbReference type="InterPro" id="IPR004358">
    <property type="entry name" value="Sig_transdc_His_kin-like_C"/>
</dbReference>
<evidence type="ECO:0000256" key="5">
    <source>
        <dbReference type="ARBA" id="ARBA00022777"/>
    </source>
</evidence>
<dbReference type="PANTHER" id="PTHR43047:SF64">
    <property type="entry name" value="HISTIDINE KINASE CONTAINING CHEY-HOMOLOGOUS RECEIVER DOMAIN AND PAS DOMAIN-RELATED"/>
    <property type="match status" value="1"/>
</dbReference>
<evidence type="ECO:0000259" key="7">
    <source>
        <dbReference type="PROSITE" id="PS50112"/>
    </source>
</evidence>
<dbReference type="SUPFAM" id="SSF55785">
    <property type="entry name" value="PYP-like sensor domain (PAS domain)"/>
    <property type="match status" value="2"/>
</dbReference>
<keyword evidence="10" id="KW-1185">Reference proteome</keyword>
<dbReference type="InterPro" id="IPR035965">
    <property type="entry name" value="PAS-like_dom_sf"/>
</dbReference>
<dbReference type="SMART" id="SM00388">
    <property type="entry name" value="HisKA"/>
    <property type="match status" value="1"/>
</dbReference>
<comment type="caution">
    <text evidence="9">The sequence shown here is derived from an EMBL/GenBank/DDBJ whole genome shotgun (WGS) entry which is preliminary data.</text>
</comment>
<dbReference type="InterPro" id="IPR036097">
    <property type="entry name" value="HisK_dim/P_sf"/>
</dbReference>
<reference evidence="9 10" key="1">
    <citation type="submission" date="2021-02" db="EMBL/GenBank/DDBJ databases">
        <title>PHA producing bacteria isolated from coastal sediment in Guangdong, Shenzhen.</title>
        <authorList>
            <person name="Zheng W."/>
            <person name="Yu S."/>
            <person name="Huang Y."/>
        </authorList>
    </citation>
    <scope>NUCLEOTIDE SEQUENCE [LARGE SCALE GENOMIC DNA]</scope>
    <source>
        <strain evidence="9 10">TN21-5</strain>
    </source>
</reference>
<organism evidence="9 10">
    <name type="scientific">Marinobacter daepoensis</name>
    <dbReference type="NCBI Taxonomy" id="262077"/>
    <lineage>
        <taxon>Bacteria</taxon>
        <taxon>Pseudomonadati</taxon>
        <taxon>Pseudomonadota</taxon>
        <taxon>Gammaproteobacteria</taxon>
        <taxon>Pseudomonadales</taxon>
        <taxon>Marinobacteraceae</taxon>
        <taxon>Marinobacter</taxon>
    </lineage>
</organism>
<comment type="catalytic activity">
    <reaction evidence="1">
        <text>ATP + protein L-histidine = ADP + protein N-phospho-L-histidine.</text>
        <dbReference type="EC" id="2.7.13.3"/>
    </reaction>
</comment>
<feature type="domain" description="Histidine kinase" evidence="6">
    <location>
        <begin position="292"/>
        <end position="509"/>
    </location>
</feature>
<dbReference type="SMART" id="SM00387">
    <property type="entry name" value="HATPase_c"/>
    <property type="match status" value="1"/>
</dbReference>
<dbReference type="PANTHER" id="PTHR43047">
    <property type="entry name" value="TWO-COMPONENT HISTIDINE PROTEIN KINASE"/>
    <property type="match status" value="1"/>
</dbReference>
<name>A0ABS3BAZ1_9GAMM</name>
<evidence type="ECO:0000259" key="6">
    <source>
        <dbReference type="PROSITE" id="PS50109"/>
    </source>
</evidence>
<dbReference type="CDD" id="cd00082">
    <property type="entry name" value="HisKA"/>
    <property type="match status" value="1"/>
</dbReference>